<dbReference type="Proteomes" id="UP000266889">
    <property type="component" value="Unassembled WGS sequence"/>
</dbReference>
<dbReference type="InterPro" id="IPR036374">
    <property type="entry name" value="OxRdtase_Mopterin-bd_sf"/>
</dbReference>
<feature type="transmembrane region" description="Helical" evidence="1">
    <location>
        <begin position="183"/>
        <end position="201"/>
    </location>
</feature>
<dbReference type="PRINTS" id="PR00407">
    <property type="entry name" value="EUMOPTERIN"/>
</dbReference>
<gene>
    <name evidence="3" type="ORF">DLJ58_28845</name>
</gene>
<dbReference type="PANTHER" id="PTHR43032">
    <property type="entry name" value="PROTEIN-METHIONINE-SULFOXIDE REDUCTASE"/>
    <property type="match status" value="1"/>
</dbReference>
<evidence type="ECO:0000256" key="1">
    <source>
        <dbReference type="SAM" id="Phobius"/>
    </source>
</evidence>
<organism evidence="3 4">
    <name type="scientific">Micromonospora arida</name>
    <dbReference type="NCBI Taxonomy" id="2203715"/>
    <lineage>
        <taxon>Bacteria</taxon>
        <taxon>Bacillati</taxon>
        <taxon>Actinomycetota</taxon>
        <taxon>Actinomycetes</taxon>
        <taxon>Micromonosporales</taxon>
        <taxon>Micromonosporaceae</taxon>
        <taxon>Micromonospora</taxon>
    </lineage>
</organism>
<dbReference type="OrthoDB" id="5241952at2"/>
<dbReference type="GO" id="GO:0016491">
    <property type="term" value="F:oxidoreductase activity"/>
    <property type="evidence" value="ECO:0007669"/>
    <property type="project" value="InterPro"/>
</dbReference>
<evidence type="ECO:0000259" key="2">
    <source>
        <dbReference type="Pfam" id="PF00174"/>
    </source>
</evidence>
<accession>A0A3N9X9I6</accession>
<dbReference type="SUPFAM" id="SSF56524">
    <property type="entry name" value="Oxidoreductase molybdopterin-binding domain"/>
    <property type="match status" value="1"/>
</dbReference>
<evidence type="ECO:0000313" key="3">
    <source>
        <dbReference type="EMBL" id="RQX04063.1"/>
    </source>
</evidence>
<dbReference type="InterPro" id="IPR008335">
    <property type="entry name" value="Mopterin_OxRdtase_euk"/>
</dbReference>
<dbReference type="Pfam" id="PF00174">
    <property type="entry name" value="Oxidored_molyb"/>
    <property type="match status" value="1"/>
</dbReference>
<keyword evidence="1" id="KW-1133">Transmembrane helix</keyword>
<protein>
    <submittedName>
        <fullName evidence="3">Molybdopterin-binding protein</fullName>
    </submittedName>
</protein>
<sequence>MGAGRGGGGCPCRHRCRPARRRPFPIRSTLVRRVGTLVIRRPRVPAPEDFTAPSHSPLVTARLGLWLAVAFGLCFGTGLLSHYIQHPPGWFTWPTRPVNLYRVTQGVHVLSGVAAIPLLLAKLWSVYPRLFVRPPLRQPIRLSAHALERISVLVLVCAAFFELVTGLFNVAQSYPWGFFFPTAHYAVAWLVVGALLLHVAVKLPVARSALSTPLRRRRAVRDAAPGPDDPDSAQRRAFLRTSAGVAGIAVLATAGVTVPWLRRVSPLAWRSASGPQGVPINRTAAAARIAVPPDWRLEILWPGGRDSLSLADLAALPQRTAELPIACVEGWSASAHWTGVPVVELLRRAGAPTGRPVRVSSLETDGLYAASTLPAPHARDPLTLLALRINGEQLSPDHGYPCRLIAPSRPGVLQTKWVARLEVLR</sequence>
<feature type="transmembrane region" description="Helical" evidence="1">
    <location>
        <begin position="63"/>
        <end position="85"/>
    </location>
</feature>
<keyword evidence="4" id="KW-1185">Reference proteome</keyword>
<dbReference type="CDD" id="cd00321">
    <property type="entry name" value="SO_family_Moco"/>
    <property type="match status" value="1"/>
</dbReference>
<proteinExistence type="predicted"/>
<feature type="domain" description="Oxidoreductase molybdopterin-binding" evidence="2">
    <location>
        <begin position="292"/>
        <end position="424"/>
    </location>
</feature>
<comment type="caution">
    <text evidence="3">The sequence shown here is derived from an EMBL/GenBank/DDBJ whole genome shotgun (WGS) entry which is preliminary data.</text>
</comment>
<reference evidence="3 4" key="1">
    <citation type="submission" date="2018-05" db="EMBL/GenBank/DDBJ databases">
        <title>Micromonospora from Atacama Desert.</title>
        <authorList>
            <person name="Carro L."/>
            <person name="Goodfellow M."/>
            <person name="Klenk H.-P."/>
        </authorList>
    </citation>
    <scope>NUCLEOTIDE SEQUENCE [LARGE SCALE GENOMIC DNA]</scope>
    <source>
        <strain evidence="3 4">LB32</strain>
    </source>
</reference>
<feature type="transmembrane region" description="Helical" evidence="1">
    <location>
        <begin position="105"/>
        <end position="125"/>
    </location>
</feature>
<feature type="transmembrane region" description="Helical" evidence="1">
    <location>
        <begin position="243"/>
        <end position="261"/>
    </location>
</feature>
<dbReference type="GO" id="GO:0022904">
    <property type="term" value="P:respiratory electron transport chain"/>
    <property type="evidence" value="ECO:0007669"/>
    <property type="project" value="InterPro"/>
</dbReference>
<evidence type="ECO:0000313" key="4">
    <source>
        <dbReference type="Proteomes" id="UP000266889"/>
    </source>
</evidence>
<keyword evidence="1" id="KW-0812">Transmembrane</keyword>
<dbReference type="GO" id="GO:0016020">
    <property type="term" value="C:membrane"/>
    <property type="evidence" value="ECO:0007669"/>
    <property type="project" value="InterPro"/>
</dbReference>
<name>A0A3N9X9I6_9ACTN</name>
<dbReference type="Gene3D" id="3.90.420.10">
    <property type="entry name" value="Oxidoreductase, molybdopterin-binding domain"/>
    <property type="match status" value="1"/>
</dbReference>
<dbReference type="InterPro" id="IPR000572">
    <property type="entry name" value="OxRdtase_Mopterin-bd_dom"/>
</dbReference>
<keyword evidence="1" id="KW-0472">Membrane</keyword>
<dbReference type="SUPFAM" id="SSF81342">
    <property type="entry name" value="Transmembrane di-heme cytochromes"/>
    <property type="match status" value="1"/>
</dbReference>
<feature type="transmembrane region" description="Helical" evidence="1">
    <location>
        <begin position="146"/>
        <end position="171"/>
    </location>
</feature>
<dbReference type="InterPro" id="IPR016174">
    <property type="entry name" value="Di-haem_cyt_TM"/>
</dbReference>
<dbReference type="AlphaFoldDB" id="A0A3N9X9I6"/>
<dbReference type="PANTHER" id="PTHR43032:SF2">
    <property type="entry name" value="BLL0505 PROTEIN"/>
    <property type="match status" value="1"/>
</dbReference>
<dbReference type="EMBL" id="QGSY01000282">
    <property type="protein sequence ID" value="RQX04063.1"/>
    <property type="molecule type" value="Genomic_DNA"/>
</dbReference>